<dbReference type="NCBIfam" id="TIGR01307">
    <property type="entry name" value="pgm_bpd_ind"/>
    <property type="match status" value="1"/>
</dbReference>
<evidence type="ECO:0000313" key="15">
    <source>
        <dbReference type="EMBL" id="KAB1187868.1"/>
    </source>
</evidence>
<dbReference type="GO" id="GO:0030145">
    <property type="term" value="F:manganese ion binding"/>
    <property type="evidence" value="ECO:0007669"/>
    <property type="project" value="UniProtKB-UniRule"/>
</dbReference>
<protein>
    <recommendedName>
        <fullName evidence="7 8">2,3-bisphosphoglycerate-independent phosphoglycerate mutase</fullName>
        <shortName evidence="7">BPG-independent PGAM</shortName>
        <shortName evidence="7">Phosphoglyceromutase</shortName>
        <shortName evidence="7">iPGM</shortName>
        <ecNumber evidence="7 8">5.4.2.12</ecNumber>
    </recommendedName>
</protein>
<comment type="catalytic activity">
    <reaction evidence="7">
        <text>(2R)-2-phosphoglycerate = (2R)-3-phosphoglycerate</text>
        <dbReference type="Rhea" id="RHEA:15901"/>
        <dbReference type="ChEBI" id="CHEBI:58272"/>
        <dbReference type="ChEBI" id="CHEBI:58289"/>
        <dbReference type="EC" id="5.4.2.12"/>
    </reaction>
</comment>
<dbReference type="PANTHER" id="PTHR31637:SF0">
    <property type="entry name" value="2,3-BISPHOSPHOGLYCERATE-INDEPENDENT PHOSPHOGLYCERATE MUTASE"/>
    <property type="match status" value="1"/>
</dbReference>
<keyword evidence="4 7" id="KW-0324">Glycolysis</keyword>
<proteinExistence type="inferred from homology"/>
<dbReference type="FunFam" id="3.40.1450.10:FF:000002">
    <property type="entry name" value="2,3-bisphosphoglycerate-independent phosphoglycerate mutase"/>
    <property type="match status" value="1"/>
</dbReference>
<dbReference type="EC" id="5.4.2.12" evidence="7 8"/>
<evidence type="ECO:0000256" key="6">
    <source>
        <dbReference type="ARBA" id="ARBA00023235"/>
    </source>
</evidence>
<feature type="binding site" evidence="7 10">
    <location>
        <position position="326"/>
    </location>
    <ligand>
        <name>substrate</name>
    </ligand>
</feature>
<dbReference type="UniPathway" id="UPA00109">
    <property type="reaction ID" value="UER00186"/>
</dbReference>
<dbReference type="AlphaFoldDB" id="A0A643JX90"/>
<keyword evidence="5 7" id="KW-0464">Manganese</keyword>
<dbReference type="Gene3D" id="3.40.1450.10">
    <property type="entry name" value="BPG-independent phosphoglycerate mutase, domain B"/>
    <property type="match status" value="1"/>
</dbReference>
<accession>A0A643JX90</accession>
<dbReference type="PANTHER" id="PTHR31637">
    <property type="entry name" value="2,3-BISPHOSPHOGLYCERATE-INDEPENDENT PHOSPHOGLYCERATE MUTASE"/>
    <property type="match status" value="1"/>
</dbReference>
<evidence type="ECO:0000256" key="8">
    <source>
        <dbReference type="NCBIfam" id="TIGR01307"/>
    </source>
</evidence>
<dbReference type="InterPro" id="IPR017850">
    <property type="entry name" value="Alkaline_phosphatase_core_sf"/>
</dbReference>
<evidence type="ECO:0000259" key="14">
    <source>
        <dbReference type="Pfam" id="PF06415"/>
    </source>
</evidence>
<feature type="binding site" evidence="7 11">
    <location>
        <position position="397"/>
    </location>
    <ligand>
        <name>Mn(2+)</name>
        <dbReference type="ChEBI" id="CHEBI:29035"/>
        <label>1</label>
    </ligand>
</feature>
<feature type="active site" description="Phosphoserine intermediate" evidence="7 9">
    <location>
        <position position="59"/>
    </location>
</feature>
<dbReference type="InterPro" id="IPR036646">
    <property type="entry name" value="PGAM_B_sf"/>
</dbReference>
<feature type="binding site" evidence="7 10">
    <location>
        <begin position="149"/>
        <end position="150"/>
    </location>
    <ligand>
        <name>substrate</name>
    </ligand>
</feature>
<evidence type="ECO:0000259" key="13">
    <source>
        <dbReference type="Pfam" id="PF01676"/>
    </source>
</evidence>
<reference evidence="15" key="1">
    <citation type="submission" date="2019-09" db="EMBL/GenBank/DDBJ databases">
        <title>Genomic analysis of Haloferax sp. CBA1149.</title>
        <authorList>
            <person name="Roh S.W."/>
        </authorList>
    </citation>
    <scope>NUCLEOTIDE SEQUENCE</scope>
    <source>
        <strain evidence="15">CBA1149</strain>
    </source>
</reference>
<evidence type="ECO:0000256" key="5">
    <source>
        <dbReference type="ARBA" id="ARBA00023211"/>
    </source>
</evidence>
<sequence>MNAALIILDGWGLGDHDRRDAIKAADTPNFDTYRDAGASGTLIVDGRRVGLPDGQMGNSEVGHLNIGAGRVVKQAYTRIGDSIEDGSFYENEAITAAYDHVEETGGRVHLMGLVSDGGVHSDQEHLHALIELAADRGVGAVTHAFMDGRDTSPTGGEGYLTNLEAVVDEQGTGQVATVTGRYYAMDRDQNWERTKRAYDAIVEREAEWTADTAVDAVTKSYDRGDTDEFVEPTLVDDAPALEDGDSVIFFNFRADRARQLVRMLCDIEPEWEFETTPPEILMTTMTQYDKTFDVSVAFPPEQPEDTLGEVISEAGMTQLRLAESEKYPHVTYFLNGGREIEFEGEIRRIVPSPDVPTYDLQPEMSAEELTDTAIDYIESDDPNVMVLNYANPDMVGHTGDYEAAIAAVEAVDEQLGRLVESVRAHGGHVCITADHGNADDMGTEEEPHTAHTFNPVPFVYLAAENAENAENGKNGKNGKNSKNGKNGKNDENDESDRPLSGGRSIRDGGSLCDIAPTLLELVEVDQPAAMTGESLLD</sequence>
<feature type="binding site" evidence="7 10">
    <location>
        <position position="187"/>
    </location>
    <ligand>
        <name>substrate</name>
    </ligand>
</feature>
<gene>
    <name evidence="7" type="primary">gpmI</name>
    <name evidence="15" type="ORF">Hfx1149_07405</name>
</gene>
<dbReference type="GO" id="GO:0006007">
    <property type="term" value="P:glucose catabolic process"/>
    <property type="evidence" value="ECO:0007669"/>
    <property type="project" value="InterPro"/>
</dbReference>
<evidence type="ECO:0000256" key="7">
    <source>
        <dbReference type="HAMAP-Rule" id="MF_01038"/>
    </source>
</evidence>
<feature type="binding site" evidence="7 10">
    <location>
        <position position="181"/>
    </location>
    <ligand>
        <name>substrate</name>
    </ligand>
</feature>
<feature type="binding site" evidence="7 10">
    <location>
        <begin position="253"/>
        <end position="256"/>
    </location>
    <ligand>
        <name>substrate</name>
    </ligand>
</feature>
<keyword evidence="3 7" id="KW-0479">Metal-binding</keyword>
<dbReference type="GO" id="GO:0005737">
    <property type="term" value="C:cytoplasm"/>
    <property type="evidence" value="ECO:0007669"/>
    <property type="project" value="InterPro"/>
</dbReference>
<evidence type="ECO:0000256" key="10">
    <source>
        <dbReference type="PIRSR" id="PIRSR001492-2"/>
    </source>
</evidence>
<feature type="binding site" evidence="7 11">
    <location>
        <position position="435"/>
    </location>
    <ligand>
        <name>Mn(2+)</name>
        <dbReference type="ChEBI" id="CHEBI:29035"/>
        <label>2</label>
    </ligand>
</feature>
<dbReference type="InterPro" id="IPR005995">
    <property type="entry name" value="Pgm_bpd_ind"/>
</dbReference>
<dbReference type="Pfam" id="PF01676">
    <property type="entry name" value="Metalloenzyme"/>
    <property type="match status" value="1"/>
</dbReference>
<dbReference type="Pfam" id="PF06415">
    <property type="entry name" value="iPGM_N"/>
    <property type="match status" value="1"/>
</dbReference>
<evidence type="ECO:0000256" key="9">
    <source>
        <dbReference type="PIRSR" id="PIRSR001492-1"/>
    </source>
</evidence>
<feature type="binding site" evidence="7 11">
    <location>
        <position position="393"/>
    </location>
    <ligand>
        <name>Mn(2+)</name>
        <dbReference type="ChEBI" id="CHEBI:29035"/>
        <label>1</label>
    </ligand>
</feature>
<comment type="caution">
    <text evidence="15">The sequence shown here is derived from an EMBL/GenBank/DDBJ whole genome shotgun (WGS) entry which is preliminary data.</text>
</comment>
<dbReference type="EMBL" id="VZUS01000001">
    <property type="protein sequence ID" value="KAB1187868.1"/>
    <property type="molecule type" value="Genomic_DNA"/>
</dbReference>
<feature type="domain" description="BPG-independent PGAM N-terminal" evidence="14">
    <location>
        <begin position="79"/>
        <end position="290"/>
    </location>
</feature>
<dbReference type="InterPro" id="IPR011258">
    <property type="entry name" value="BPG-indep_PGM_N"/>
</dbReference>
<feature type="binding site" evidence="7 11">
    <location>
        <position position="9"/>
    </location>
    <ligand>
        <name>Mn(2+)</name>
        <dbReference type="ChEBI" id="CHEBI:29035"/>
        <label>2</label>
    </ligand>
</feature>
<feature type="region of interest" description="Disordered" evidence="12">
    <location>
        <begin position="469"/>
        <end position="510"/>
    </location>
</feature>
<organism evidence="15">
    <name type="scientific">Haloferax sp. CBA1149</name>
    <dbReference type="NCBI Taxonomy" id="2650753"/>
    <lineage>
        <taxon>Archaea</taxon>
        <taxon>Methanobacteriati</taxon>
        <taxon>Methanobacteriota</taxon>
        <taxon>Stenosarchaea group</taxon>
        <taxon>Halobacteria</taxon>
        <taxon>Halobacteriales</taxon>
        <taxon>Haloferacaceae</taxon>
        <taxon>Haloferax</taxon>
    </lineage>
</organism>
<keyword evidence="6 7" id="KW-0413">Isomerase</keyword>
<dbReference type="SUPFAM" id="SSF64158">
    <property type="entry name" value="2,3-Bisphosphoglycerate-independent phosphoglycerate mutase, substrate-binding domain"/>
    <property type="match status" value="1"/>
</dbReference>
<dbReference type="CDD" id="cd16010">
    <property type="entry name" value="iPGM"/>
    <property type="match status" value="1"/>
</dbReference>
<dbReference type="PIRSF" id="PIRSF001492">
    <property type="entry name" value="IPGAM"/>
    <property type="match status" value="1"/>
</dbReference>
<name>A0A643JX90_9EURY</name>
<feature type="binding site" evidence="7 11">
    <location>
        <position position="59"/>
    </location>
    <ligand>
        <name>Mn(2+)</name>
        <dbReference type="ChEBI" id="CHEBI:29035"/>
        <label>2</label>
    </ligand>
</feature>
<evidence type="ECO:0000256" key="4">
    <source>
        <dbReference type="ARBA" id="ARBA00023152"/>
    </source>
</evidence>
<dbReference type="InterPro" id="IPR006124">
    <property type="entry name" value="Metalloenzyme"/>
</dbReference>
<evidence type="ECO:0000256" key="3">
    <source>
        <dbReference type="ARBA" id="ARBA00022723"/>
    </source>
</evidence>
<comment type="cofactor">
    <cofactor evidence="7">
        <name>Mn(2+)</name>
        <dbReference type="ChEBI" id="CHEBI:29035"/>
    </cofactor>
    <text evidence="7">Binds 2 manganese ions per subunit.</text>
</comment>
<comment type="pathway">
    <text evidence="1 7">Carbohydrate degradation; glycolysis; pyruvate from D-glyceraldehyde 3-phosphate: step 3/5.</text>
</comment>
<evidence type="ECO:0000256" key="11">
    <source>
        <dbReference type="PIRSR" id="PIRSR001492-3"/>
    </source>
</evidence>
<evidence type="ECO:0000256" key="1">
    <source>
        <dbReference type="ARBA" id="ARBA00004798"/>
    </source>
</evidence>
<comment type="function">
    <text evidence="7">Catalyzes the interconversion of 2-phosphoglycerate and 3-phosphoglycerate.</text>
</comment>
<evidence type="ECO:0000256" key="12">
    <source>
        <dbReference type="SAM" id="MobiDB-lite"/>
    </source>
</evidence>
<dbReference type="SUPFAM" id="SSF53649">
    <property type="entry name" value="Alkaline phosphatase-like"/>
    <property type="match status" value="1"/>
</dbReference>
<feature type="domain" description="Metalloenzyme" evidence="13">
    <location>
        <begin position="2"/>
        <end position="525"/>
    </location>
</feature>
<dbReference type="GO" id="GO:0004619">
    <property type="term" value="F:phosphoglycerate mutase activity"/>
    <property type="evidence" value="ECO:0007669"/>
    <property type="project" value="UniProtKB-UniRule"/>
</dbReference>
<feature type="binding site" evidence="7 11">
    <location>
        <position position="434"/>
    </location>
    <ligand>
        <name>Mn(2+)</name>
        <dbReference type="ChEBI" id="CHEBI:29035"/>
        <label>2</label>
    </ligand>
</feature>
<evidence type="ECO:0000256" key="2">
    <source>
        <dbReference type="ARBA" id="ARBA00008819"/>
    </source>
</evidence>
<dbReference type="HAMAP" id="MF_01038">
    <property type="entry name" value="GpmI"/>
    <property type="match status" value="1"/>
</dbReference>
<dbReference type="GO" id="GO:0006096">
    <property type="term" value="P:glycolytic process"/>
    <property type="evidence" value="ECO:0007669"/>
    <property type="project" value="UniProtKB-UniRule"/>
</dbReference>
<comment type="similarity">
    <text evidence="2 7">Belongs to the BPG-independent phosphoglycerate mutase family.</text>
</comment>
<feature type="binding site" evidence="7 11">
    <location>
        <position position="451"/>
    </location>
    <ligand>
        <name>Mn(2+)</name>
        <dbReference type="ChEBI" id="CHEBI:29035"/>
        <label>1</label>
    </ligand>
</feature>
<feature type="binding site" evidence="7 10">
    <location>
        <position position="120"/>
    </location>
    <ligand>
        <name>substrate</name>
    </ligand>
</feature>
<dbReference type="RefSeq" id="WP_151136943.1">
    <property type="nucleotide sequence ID" value="NZ_VZUS01000001.1"/>
</dbReference>
<dbReference type="Gene3D" id="3.40.720.10">
    <property type="entry name" value="Alkaline Phosphatase, subunit A"/>
    <property type="match status" value="1"/>
</dbReference>
<feature type="compositionally biased region" description="Low complexity" evidence="12">
    <location>
        <begin position="469"/>
        <end position="486"/>
    </location>
</feature>